<evidence type="ECO:0000313" key="1">
    <source>
        <dbReference type="EMBL" id="MPC97976.1"/>
    </source>
</evidence>
<sequence>MQHNVWWGGGARTRTGSHTSFALTARFGSVKSGLAVYKEMAERGVKYLSVIGLTAFRSSFGDVTCLVPSQPEGEVVTRW</sequence>
<dbReference type="AlphaFoldDB" id="A0A5B7JUH7"/>
<dbReference type="EMBL" id="VSRR010112250">
    <property type="protein sequence ID" value="MPC97976.1"/>
    <property type="molecule type" value="Genomic_DNA"/>
</dbReference>
<gene>
    <name evidence="1" type="ORF">E2C01_093323</name>
</gene>
<evidence type="ECO:0000313" key="2">
    <source>
        <dbReference type="Proteomes" id="UP000324222"/>
    </source>
</evidence>
<reference evidence="1 2" key="1">
    <citation type="submission" date="2019-05" db="EMBL/GenBank/DDBJ databases">
        <title>Another draft genome of Portunus trituberculatus and its Hox gene families provides insights of decapod evolution.</title>
        <authorList>
            <person name="Jeong J.-H."/>
            <person name="Song I."/>
            <person name="Kim S."/>
            <person name="Choi T."/>
            <person name="Kim D."/>
            <person name="Ryu S."/>
            <person name="Kim W."/>
        </authorList>
    </citation>
    <scope>NUCLEOTIDE SEQUENCE [LARGE SCALE GENOMIC DNA]</scope>
    <source>
        <tissue evidence="1">Muscle</tissue>
    </source>
</reference>
<accession>A0A5B7JUH7</accession>
<dbReference type="Proteomes" id="UP000324222">
    <property type="component" value="Unassembled WGS sequence"/>
</dbReference>
<keyword evidence="2" id="KW-1185">Reference proteome</keyword>
<organism evidence="1 2">
    <name type="scientific">Portunus trituberculatus</name>
    <name type="common">Swimming crab</name>
    <name type="synonym">Neptunus trituberculatus</name>
    <dbReference type="NCBI Taxonomy" id="210409"/>
    <lineage>
        <taxon>Eukaryota</taxon>
        <taxon>Metazoa</taxon>
        <taxon>Ecdysozoa</taxon>
        <taxon>Arthropoda</taxon>
        <taxon>Crustacea</taxon>
        <taxon>Multicrustacea</taxon>
        <taxon>Malacostraca</taxon>
        <taxon>Eumalacostraca</taxon>
        <taxon>Eucarida</taxon>
        <taxon>Decapoda</taxon>
        <taxon>Pleocyemata</taxon>
        <taxon>Brachyura</taxon>
        <taxon>Eubrachyura</taxon>
        <taxon>Portunoidea</taxon>
        <taxon>Portunidae</taxon>
        <taxon>Portuninae</taxon>
        <taxon>Portunus</taxon>
    </lineage>
</organism>
<comment type="caution">
    <text evidence="1">The sequence shown here is derived from an EMBL/GenBank/DDBJ whole genome shotgun (WGS) entry which is preliminary data.</text>
</comment>
<proteinExistence type="predicted"/>
<protein>
    <submittedName>
        <fullName evidence="1">Uncharacterized protein</fullName>
    </submittedName>
</protein>
<name>A0A5B7JUH7_PORTR</name>